<dbReference type="Proteomes" id="UP001165082">
    <property type="component" value="Unassembled WGS sequence"/>
</dbReference>
<accession>A0A9W7FXZ6</accession>
<reference evidence="2" key="1">
    <citation type="submission" date="2022-07" db="EMBL/GenBank/DDBJ databases">
        <title>Genome analysis of Parmales, a sister group of diatoms, reveals the evolutionary specialization of diatoms from phago-mixotrophs to photoautotrophs.</title>
        <authorList>
            <person name="Ban H."/>
            <person name="Sato S."/>
            <person name="Yoshikawa S."/>
            <person name="Kazumasa Y."/>
            <person name="Nakamura Y."/>
            <person name="Ichinomiya M."/>
            <person name="Saitoh K."/>
            <person name="Sato N."/>
            <person name="Blanc-Mathieu R."/>
            <person name="Endo H."/>
            <person name="Kuwata A."/>
            <person name="Ogata H."/>
        </authorList>
    </citation>
    <scope>NUCLEOTIDE SEQUENCE</scope>
</reference>
<proteinExistence type="predicted"/>
<dbReference type="EMBL" id="BRXZ01007294">
    <property type="protein sequence ID" value="GMI26636.1"/>
    <property type="molecule type" value="Genomic_DNA"/>
</dbReference>
<feature type="non-terminal residue" evidence="2">
    <location>
        <position position="1"/>
    </location>
</feature>
<dbReference type="AlphaFoldDB" id="A0A9W7FXZ6"/>
<gene>
    <name evidence="2" type="ORF">TrRE_jg707</name>
</gene>
<name>A0A9W7FXZ6_9STRA</name>
<comment type="caution">
    <text evidence="2">The sequence shown here is derived from an EMBL/GenBank/DDBJ whole genome shotgun (WGS) entry which is preliminary data.</text>
</comment>
<sequence>MKAQHAARHAEAIRLREEATTDEEHRVADEAFDYWKAILNRQPVMPMRRIEDAGDSAIGYFATQSPAIFANHHIRLAREFSPQVIEKFCVIMAHIGDGFTEAMETNDPIQTEGWEKLYYASSVLFLRPPRKRDTFDIRFNLWEKKDFPGLAKQAADHPISSPEDIAKKAMKPLSMGEWNVAQRLIDSKGTADQNDPVVIADIKARLGKVRQTNLPGSLIFPEDQIPERLTISCKKAYRAMKRLKAAGPDGVTGELLRCFTRA</sequence>
<dbReference type="OrthoDB" id="10566211at2759"/>
<feature type="compositionally biased region" description="Basic and acidic residues" evidence="1">
    <location>
        <begin position="8"/>
        <end position="21"/>
    </location>
</feature>
<keyword evidence="3" id="KW-1185">Reference proteome</keyword>
<evidence type="ECO:0000313" key="2">
    <source>
        <dbReference type="EMBL" id="GMI26636.1"/>
    </source>
</evidence>
<evidence type="ECO:0000256" key="1">
    <source>
        <dbReference type="SAM" id="MobiDB-lite"/>
    </source>
</evidence>
<feature type="region of interest" description="Disordered" evidence="1">
    <location>
        <begin position="1"/>
        <end position="21"/>
    </location>
</feature>
<organism evidence="2 3">
    <name type="scientific">Triparma retinervis</name>
    <dbReference type="NCBI Taxonomy" id="2557542"/>
    <lineage>
        <taxon>Eukaryota</taxon>
        <taxon>Sar</taxon>
        <taxon>Stramenopiles</taxon>
        <taxon>Ochrophyta</taxon>
        <taxon>Bolidophyceae</taxon>
        <taxon>Parmales</taxon>
        <taxon>Triparmaceae</taxon>
        <taxon>Triparma</taxon>
    </lineage>
</organism>
<protein>
    <submittedName>
        <fullName evidence="2">Uncharacterized protein</fullName>
    </submittedName>
</protein>
<evidence type="ECO:0000313" key="3">
    <source>
        <dbReference type="Proteomes" id="UP001165082"/>
    </source>
</evidence>